<name>A0A1U7CWY7_9BACT</name>
<dbReference type="GO" id="GO:0004722">
    <property type="term" value="F:protein serine/threonine phosphatase activity"/>
    <property type="evidence" value="ECO:0007669"/>
    <property type="project" value="InterPro"/>
</dbReference>
<evidence type="ECO:0000313" key="2">
    <source>
        <dbReference type="EMBL" id="APW63457.1"/>
    </source>
</evidence>
<organism evidence="2 3">
    <name type="scientific">Paludisphaera borealis</name>
    <dbReference type="NCBI Taxonomy" id="1387353"/>
    <lineage>
        <taxon>Bacteria</taxon>
        <taxon>Pseudomonadati</taxon>
        <taxon>Planctomycetota</taxon>
        <taxon>Planctomycetia</taxon>
        <taxon>Isosphaerales</taxon>
        <taxon>Isosphaeraceae</taxon>
        <taxon>Paludisphaera</taxon>
    </lineage>
</organism>
<dbReference type="InterPro" id="IPR001932">
    <property type="entry name" value="PPM-type_phosphatase-like_dom"/>
</dbReference>
<dbReference type="Gene3D" id="3.60.40.10">
    <property type="entry name" value="PPM-type phosphatase domain"/>
    <property type="match status" value="1"/>
</dbReference>
<dbReference type="SMART" id="SM00332">
    <property type="entry name" value="PP2Cc"/>
    <property type="match status" value="1"/>
</dbReference>
<keyword evidence="2" id="KW-0378">Hydrolase</keyword>
<feature type="domain" description="PPM-type phosphatase" evidence="1">
    <location>
        <begin position="8"/>
        <end position="250"/>
    </location>
</feature>
<evidence type="ECO:0000259" key="1">
    <source>
        <dbReference type="PROSITE" id="PS51746"/>
    </source>
</evidence>
<dbReference type="EMBL" id="CP019082">
    <property type="protein sequence ID" value="APW63457.1"/>
    <property type="molecule type" value="Genomic_DNA"/>
</dbReference>
<dbReference type="RefSeq" id="WP_076349794.1">
    <property type="nucleotide sequence ID" value="NZ_CP019082.1"/>
</dbReference>
<proteinExistence type="predicted"/>
<dbReference type="KEGG" id="pbor:BSF38_05024"/>
<reference evidence="3" key="1">
    <citation type="submission" date="2016-12" db="EMBL/GenBank/DDBJ databases">
        <title>Comparative genomics of four Isosphaeraceae planctomycetes: a common pool of plasmids and glycoside hydrolase genes.</title>
        <authorList>
            <person name="Ivanova A."/>
        </authorList>
    </citation>
    <scope>NUCLEOTIDE SEQUENCE [LARGE SCALE GENOMIC DNA]</scope>
    <source>
        <strain evidence="3">PX4</strain>
    </source>
</reference>
<dbReference type="STRING" id="1387353.BSF38_05024"/>
<gene>
    <name evidence="2" type="ORF">BSF38_05024</name>
</gene>
<sequence length="391" mass="43254">MNWDDIIIDASASDTGMRRQNNQDSHTTVRAPNREAWRNRGHLFMVADGMGAHAVGELASKMACDLIPHSYMKAKNGTAVEAIAKAFRDVSAQIHGRAAANRDFQGMGTTCSSLLLLPEGALVAHVGDSRVYRVRDRRIDQLSFDHSLVWELVRRNHLTPEQANHSIPKNVITRSLGPEVDIEVDVEGPLAVKIGDVFLLCSDGLSGPVTDPELGAFAGHFHPRDACRYLISLANLRGGYDNITVLVVRIGPWVDPESGETSHQDLAANHAEHQHNRNGRPKVSWKNRILDRLTAPKPPQALAPDEEHRYRSCESGIDEALLDDLAQLVDNARETAIAQAWSVDWTELSVHRKKMTEARAARNLWVTLRELGELISLLGQAGRFHRRSGGS</sequence>
<protein>
    <recommendedName>
        <fullName evidence="1">PPM-type phosphatase domain-containing protein</fullName>
    </recommendedName>
</protein>
<dbReference type="Proteomes" id="UP000186309">
    <property type="component" value="Chromosome"/>
</dbReference>
<dbReference type="Pfam" id="PF13672">
    <property type="entry name" value="PP2C_2"/>
    <property type="match status" value="1"/>
</dbReference>
<evidence type="ECO:0000313" key="3">
    <source>
        <dbReference type="Proteomes" id="UP000186309"/>
    </source>
</evidence>
<dbReference type="PROSITE" id="PS51746">
    <property type="entry name" value="PPM_2"/>
    <property type="match status" value="1"/>
</dbReference>
<dbReference type="AlphaFoldDB" id="A0A1U7CWY7"/>
<dbReference type="SMART" id="SM00331">
    <property type="entry name" value="PP2C_SIG"/>
    <property type="match status" value="1"/>
</dbReference>
<dbReference type="PANTHER" id="PTHR47992">
    <property type="entry name" value="PROTEIN PHOSPHATASE"/>
    <property type="match status" value="1"/>
</dbReference>
<keyword evidence="3" id="KW-1185">Reference proteome</keyword>
<dbReference type="InterPro" id="IPR015655">
    <property type="entry name" value="PP2C"/>
</dbReference>
<dbReference type="OrthoDB" id="9801841at2"/>
<dbReference type="SUPFAM" id="SSF81606">
    <property type="entry name" value="PP2C-like"/>
    <property type="match status" value="1"/>
</dbReference>
<dbReference type="InterPro" id="IPR036457">
    <property type="entry name" value="PPM-type-like_dom_sf"/>
</dbReference>
<dbReference type="CDD" id="cd00143">
    <property type="entry name" value="PP2Cc"/>
    <property type="match status" value="1"/>
</dbReference>
<accession>A0A1U7CWY7</accession>